<dbReference type="Gene3D" id="3.20.20.80">
    <property type="entry name" value="Glycosidases"/>
    <property type="match status" value="1"/>
</dbReference>
<evidence type="ECO:0000259" key="4">
    <source>
        <dbReference type="Pfam" id="PF00150"/>
    </source>
</evidence>
<feature type="compositionally biased region" description="Basic and acidic residues" evidence="3">
    <location>
        <begin position="1"/>
        <end position="14"/>
    </location>
</feature>
<gene>
    <name evidence="5" type="ORF">HARCEL1_07905</name>
</gene>
<dbReference type="PROSITE" id="PS00659">
    <property type="entry name" value="GLYCOSYL_HYDROL_F5"/>
    <property type="match status" value="1"/>
</dbReference>
<dbReference type="InterPro" id="IPR001547">
    <property type="entry name" value="Glyco_hydro_5"/>
</dbReference>
<evidence type="ECO:0000256" key="3">
    <source>
        <dbReference type="SAM" id="MobiDB-lite"/>
    </source>
</evidence>
<dbReference type="PROSITE" id="PS51318">
    <property type="entry name" value="TAT"/>
    <property type="match status" value="1"/>
</dbReference>
<dbReference type="InterPro" id="IPR018087">
    <property type="entry name" value="Glyco_hydro_5_CS"/>
</dbReference>
<sequence length="475" mass="53425">MTGEDTGHRTDGYRRTRRGRTRRNFLRLAGAGTLGTGLAVGATEVGAAATGIPTPWLQREGNLLVDDTGERVTLRGVNVVAPGRANQNHWRRPVPETIDHATDPERDWYARVIRVPIQPGGVTGSNDEEPDSVAFTRSELETYCADLLDPVVEKCAERGVYCILDYHRHKTDDYTRPELHDELTLFWETVAPRYADQSHVLYEVYNEPIGPYVGDGQNDDRGLLHDDAEDTWLNWRETAQPWVDTIRDAASDNIVLIGSPRWSQWTWWAPNNEFSGDNLAYVGHVYTHEGLRPLSKYFGEPAAEVPVFMSEFGYQNERHDGAPVPPFLKGTTSTAGAEFEQFFADHDHIHWQAWCFDHSWAPPMFEFDDATHEWTIQGGEDYQGVFFRDLLKELKDTNVPGGTDLDPIEGTVPADRDGDGLHEDFNGNGDLDFPDVNRFFQHTDASAVQDHVGAYDFTGDGTVDMQDVLALFEAV</sequence>
<dbReference type="KEGG" id="harc:HARCEL1_07905"/>
<dbReference type="RefSeq" id="WP_108382106.1">
    <property type="nucleotide sequence ID" value="NZ_CP028858.1"/>
</dbReference>
<dbReference type="InterPro" id="IPR017853">
    <property type="entry name" value="GH"/>
</dbReference>
<proteinExistence type="predicted"/>
<reference evidence="5 6" key="1">
    <citation type="submission" date="2018-04" db="EMBL/GenBank/DDBJ databases">
        <title>Halococcoides cellulosivorans gen. nov., sp. nov., an extremely halophilic cellulose-utilizing haloarchaeon from hypersaline lakes.</title>
        <authorList>
            <person name="Sorokin D.Y."/>
            <person name="Toshchakov S.V."/>
            <person name="Samarov N.I."/>
            <person name="Korzhenkov A."/>
            <person name="Kublanov I.V."/>
        </authorList>
    </citation>
    <scope>NUCLEOTIDE SEQUENCE [LARGE SCALE GENOMIC DNA]</scope>
    <source>
        <strain evidence="5 6">HArcel1</strain>
    </source>
</reference>
<dbReference type="InterPro" id="IPR036439">
    <property type="entry name" value="Dockerin_dom_sf"/>
</dbReference>
<accession>A0A2R4X1F7</accession>
<dbReference type="Pfam" id="PF00150">
    <property type="entry name" value="Cellulase"/>
    <property type="match status" value="1"/>
</dbReference>
<dbReference type="SUPFAM" id="SSF63446">
    <property type="entry name" value="Type I dockerin domain"/>
    <property type="match status" value="1"/>
</dbReference>
<keyword evidence="2" id="KW-0326">Glycosidase</keyword>
<keyword evidence="1" id="KW-0378">Hydrolase</keyword>
<dbReference type="GO" id="GO:0004553">
    <property type="term" value="F:hydrolase activity, hydrolyzing O-glycosyl compounds"/>
    <property type="evidence" value="ECO:0007669"/>
    <property type="project" value="InterPro"/>
</dbReference>
<dbReference type="PANTHER" id="PTHR34142:SF1">
    <property type="entry name" value="GLYCOSIDE HYDROLASE FAMILY 5 DOMAIN-CONTAINING PROTEIN"/>
    <property type="match status" value="1"/>
</dbReference>
<evidence type="ECO:0000256" key="1">
    <source>
        <dbReference type="ARBA" id="ARBA00022801"/>
    </source>
</evidence>
<evidence type="ECO:0000313" key="5">
    <source>
        <dbReference type="EMBL" id="AWB27637.1"/>
    </source>
</evidence>
<protein>
    <recommendedName>
        <fullName evidence="4">Glycoside hydrolase family 5 domain-containing protein</fullName>
    </recommendedName>
</protein>
<dbReference type="Proteomes" id="UP000244727">
    <property type="component" value="Chromosome"/>
</dbReference>
<feature type="region of interest" description="Disordered" evidence="3">
    <location>
        <begin position="1"/>
        <end position="21"/>
    </location>
</feature>
<dbReference type="GeneID" id="36512422"/>
<dbReference type="InterPro" id="IPR006311">
    <property type="entry name" value="TAT_signal"/>
</dbReference>
<organism evidence="5 6">
    <name type="scientific">Halococcoides cellulosivorans</name>
    <dbReference type="NCBI Taxonomy" id="1679096"/>
    <lineage>
        <taxon>Archaea</taxon>
        <taxon>Methanobacteriati</taxon>
        <taxon>Methanobacteriota</taxon>
        <taxon>Stenosarchaea group</taxon>
        <taxon>Halobacteria</taxon>
        <taxon>Halobacteriales</taxon>
        <taxon>Haloarculaceae</taxon>
        <taxon>Halococcoides</taxon>
    </lineage>
</organism>
<keyword evidence="6" id="KW-1185">Reference proteome</keyword>
<dbReference type="EMBL" id="CP028858">
    <property type="protein sequence ID" value="AWB27637.1"/>
    <property type="molecule type" value="Genomic_DNA"/>
</dbReference>
<name>A0A2R4X1F7_9EURY</name>
<dbReference type="AlphaFoldDB" id="A0A2R4X1F7"/>
<dbReference type="SUPFAM" id="SSF51445">
    <property type="entry name" value="(Trans)glycosidases"/>
    <property type="match status" value="1"/>
</dbReference>
<dbReference type="GO" id="GO:0000272">
    <property type="term" value="P:polysaccharide catabolic process"/>
    <property type="evidence" value="ECO:0007669"/>
    <property type="project" value="InterPro"/>
</dbReference>
<dbReference type="PANTHER" id="PTHR34142">
    <property type="entry name" value="ENDO-BETA-1,4-GLUCANASE A"/>
    <property type="match status" value="1"/>
</dbReference>
<feature type="domain" description="Glycoside hydrolase family 5" evidence="4">
    <location>
        <begin position="65"/>
        <end position="356"/>
    </location>
</feature>
<evidence type="ECO:0000313" key="6">
    <source>
        <dbReference type="Proteomes" id="UP000244727"/>
    </source>
</evidence>
<evidence type="ECO:0000256" key="2">
    <source>
        <dbReference type="ARBA" id="ARBA00023295"/>
    </source>
</evidence>